<organism evidence="2 3">
    <name type="scientific">Cupriavidus malaysiensis</name>
    <dbReference type="NCBI Taxonomy" id="367825"/>
    <lineage>
        <taxon>Bacteria</taxon>
        <taxon>Pseudomonadati</taxon>
        <taxon>Pseudomonadota</taxon>
        <taxon>Betaproteobacteria</taxon>
        <taxon>Burkholderiales</taxon>
        <taxon>Burkholderiaceae</taxon>
        <taxon>Cupriavidus</taxon>
    </lineage>
</organism>
<keyword evidence="1" id="KW-1133">Transmembrane helix</keyword>
<dbReference type="SUPFAM" id="SSF82714">
    <property type="entry name" value="Multidrug efflux transporter AcrB TolC docking domain, DN and DC subdomains"/>
    <property type="match status" value="2"/>
</dbReference>
<dbReference type="Gene3D" id="3.30.70.1440">
    <property type="entry name" value="Multidrug efflux transporter AcrB pore domain"/>
    <property type="match status" value="1"/>
</dbReference>
<protein>
    <submittedName>
        <fullName evidence="2">Multidrug efflux protein</fullName>
    </submittedName>
</protein>
<feature type="transmembrane region" description="Helical" evidence="1">
    <location>
        <begin position="463"/>
        <end position="481"/>
    </location>
</feature>
<dbReference type="EMBL" id="CP017754">
    <property type="protein sequence ID" value="AOZ04725.1"/>
    <property type="molecule type" value="Genomic_DNA"/>
</dbReference>
<feature type="transmembrane region" description="Helical" evidence="1">
    <location>
        <begin position="359"/>
        <end position="379"/>
    </location>
</feature>
<dbReference type="PANTHER" id="PTHR32063">
    <property type="match status" value="1"/>
</dbReference>
<feature type="transmembrane region" description="Helical" evidence="1">
    <location>
        <begin position="385"/>
        <end position="406"/>
    </location>
</feature>
<dbReference type="Gene3D" id="3.30.2090.10">
    <property type="entry name" value="Multidrug efflux transporter AcrB TolC docking domain, DN and DC subdomains"/>
    <property type="match status" value="2"/>
</dbReference>
<proteinExistence type="predicted"/>
<dbReference type="Pfam" id="PF00873">
    <property type="entry name" value="ACR_tran"/>
    <property type="match status" value="1"/>
</dbReference>
<dbReference type="InterPro" id="IPR027463">
    <property type="entry name" value="AcrB_DN_DC_subdom"/>
</dbReference>
<dbReference type="RefSeq" id="WP_071068533.1">
    <property type="nucleotide sequence ID" value="NZ_CP017754.1"/>
</dbReference>
<feature type="transmembrane region" description="Helical" evidence="1">
    <location>
        <begin position="874"/>
        <end position="894"/>
    </location>
</feature>
<keyword evidence="3" id="KW-1185">Reference proteome</keyword>
<feature type="transmembrane region" description="Helical" evidence="1">
    <location>
        <begin position="427"/>
        <end position="451"/>
    </location>
</feature>
<keyword evidence="1" id="KW-0472">Membrane</keyword>
<accession>A0ABN4TIE2</accession>
<sequence>MNLTDLFIKRPVLASVVSLLILVLGLRSLASLPVSQYPHTENAVVTITTAYYGANAETVAGFITQPLEAAIAQAQGIDYMSSASTTGISTITCTLRLNYDANRALTEISTQISSVRNQLPPQAQQPVITVQVGQTTDTMYMGFYSDVLPGNSVTDYLLRVVKPRLDSVEGVQTAEILGARQFALRAWLDPQRLAAYGVTAADVYTALSNNNYLAALGNTKGQMVSVDITSNTDLHSVDEFKQLVVKSKNGALVRLQDVATVVLGADNYNFSVAFSGKRSVFIGIKTAPQANVLDVAARVRRIFPSIQAQLPTGLTGKIVYDATEFVTTSIHEVIKTLVEALLIVTLVIFLFLGSLRAVAIPVIAMPLSLIGTFFVMLALGYSINLLTLLALVLAIGLVVDDAIIVVENVDRHMKVEGRPPLEAALIAARELGGPILAMTVVLVAVYVPIGFQGGLTGALFTEFAFTLAGAVAVSGVVALTLSPMMCARFFSAEQESGTFVQFIDRQFDRVHHGYRRMLSSLLDTWVVLVVMGALLLAGTVYLFMTSKTELAPQEDQGLVLSQIQGPPNATIQQMQTYADQVFALSKDLPEYAQMFQLTGTPTLNQGIGGVLLTPWDKRSRGALELQQVLQQKWNSIAGARVAAFQFPPLPGSQGLPIQFVINTTEPFQNLNEVSQAVLAKARASGMFFFVDSDLKLDKPQSTVVVDRDKVGSLGLTQADVGATLTAALGGGYVNYFSIAGRSYKVIPQVLQVDRLNPSQILDYYINTPGAGVVPASTVARLEHKVVPESINHFQQLNSATISGVPVPGATEGEVLAALRQMTVEAAPGGYSIDYAGPSRQFAQESGGFVITLLFATIIVFLVLAAQFESFRDPVVILVSVPMALFGALIFINLGLATLNIYTQVGLVTLMGLISKHGILIVQFANELQRAGQSKREALEHAASVRLRPILMTTFAMVLGVAPLVFASGAGAAGRHAMGLVIFTGLSIGTLFTLFVVPAMYMFLAADHHHEARRAGAIGEDATEAAQPQTPAVP</sequence>
<dbReference type="Gene3D" id="3.30.70.1430">
    <property type="entry name" value="Multidrug efflux transporter AcrB pore domain"/>
    <property type="match status" value="2"/>
</dbReference>
<evidence type="ECO:0000256" key="1">
    <source>
        <dbReference type="SAM" id="Phobius"/>
    </source>
</evidence>
<feature type="transmembrane region" description="Helical" evidence="1">
    <location>
        <begin position="847"/>
        <end position="867"/>
    </location>
</feature>
<name>A0ABN4TIE2_9BURK</name>
<feature type="transmembrane region" description="Helical" evidence="1">
    <location>
        <begin position="333"/>
        <end position="352"/>
    </location>
</feature>
<feature type="transmembrane region" description="Helical" evidence="1">
    <location>
        <begin position="946"/>
        <end position="965"/>
    </location>
</feature>
<dbReference type="Proteomes" id="UP000177515">
    <property type="component" value="Chromosome 1"/>
</dbReference>
<dbReference type="InterPro" id="IPR001036">
    <property type="entry name" value="Acrflvin-R"/>
</dbReference>
<dbReference type="Gene3D" id="3.30.70.1320">
    <property type="entry name" value="Multidrug efflux transporter AcrB pore domain like"/>
    <property type="match status" value="1"/>
</dbReference>
<feature type="transmembrane region" description="Helical" evidence="1">
    <location>
        <begin position="900"/>
        <end position="925"/>
    </location>
</feature>
<dbReference type="PANTHER" id="PTHR32063:SF14">
    <property type="entry name" value="BLL4319 PROTEIN"/>
    <property type="match status" value="1"/>
</dbReference>
<keyword evidence="1" id="KW-0812">Transmembrane</keyword>
<feature type="transmembrane region" description="Helical" evidence="1">
    <location>
        <begin position="525"/>
        <end position="544"/>
    </location>
</feature>
<feature type="transmembrane region" description="Helical" evidence="1">
    <location>
        <begin position="977"/>
        <end position="1003"/>
    </location>
</feature>
<dbReference type="SUPFAM" id="SSF82866">
    <property type="entry name" value="Multidrug efflux transporter AcrB transmembrane domain"/>
    <property type="match status" value="2"/>
</dbReference>
<dbReference type="Gene3D" id="1.20.1640.10">
    <property type="entry name" value="Multidrug efflux transporter AcrB transmembrane domain"/>
    <property type="match status" value="2"/>
</dbReference>
<dbReference type="PRINTS" id="PR00702">
    <property type="entry name" value="ACRIFLAVINRP"/>
</dbReference>
<gene>
    <name evidence="2" type="ORF">BKK80_01895</name>
</gene>
<evidence type="ECO:0000313" key="3">
    <source>
        <dbReference type="Proteomes" id="UP000177515"/>
    </source>
</evidence>
<reference evidence="2 3" key="1">
    <citation type="submission" date="2016-10" db="EMBL/GenBank/DDBJ databases">
        <title>Complete genome sequences of three Cupriavidus strains isolated from various Malaysian environments.</title>
        <authorList>
            <person name="Abdullah A.A.-A."/>
            <person name="Shafie N.A.H."/>
            <person name="Lau N.S."/>
        </authorList>
    </citation>
    <scope>NUCLEOTIDE SEQUENCE [LARGE SCALE GENOMIC DNA]</scope>
    <source>
        <strain evidence="2 3">USMAA1020</strain>
    </source>
</reference>
<dbReference type="SUPFAM" id="SSF82693">
    <property type="entry name" value="Multidrug efflux transporter AcrB pore domain, PN1, PN2, PC1 and PC2 subdomains"/>
    <property type="match status" value="3"/>
</dbReference>
<evidence type="ECO:0000313" key="2">
    <source>
        <dbReference type="EMBL" id="AOZ04725.1"/>
    </source>
</evidence>